<evidence type="ECO:0008006" key="4">
    <source>
        <dbReference type="Google" id="ProtNLM"/>
    </source>
</evidence>
<dbReference type="EnsemblMetazoa" id="G28197.1">
    <property type="protein sequence ID" value="G28197.1:cds"/>
    <property type="gene ID" value="G28197"/>
</dbReference>
<accession>A0A8W8LJ44</accession>
<reference evidence="2" key="1">
    <citation type="submission" date="2022-08" db="UniProtKB">
        <authorList>
            <consortium name="EnsemblMetazoa"/>
        </authorList>
    </citation>
    <scope>IDENTIFICATION</scope>
    <source>
        <strain evidence="2">05x7-T-G4-1.051#20</strain>
    </source>
</reference>
<keyword evidence="3" id="KW-1185">Reference proteome</keyword>
<dbReference type="Gene3D" id="1.20.1070.10">
    <property type="entry name" value="Rhodopsin 7-helix transmembrane proteins"/>
    <property type="match status" value="1"/>
</dbReference>
<organism evidence="2 3">
    <name type="scientific">Magallana gigas</name>
    <name type="common">Pacific oyster</name>
    <name type="synonym">Crassostrea gigas</name>
    <dbReference type="NCBI Taxonomy" id="29159"/>
    <lineage>
        <taxon>Eukaryota</taxon>
        <taxon>Metazoa</taxon>
        <taxon>Spiralia</taxon>
        <taxon>Lophotrochozoa</taxon>
        <taxon>Mollusca</taxon>
        <taxon>Bivalvia</taxon>
        <taxon>Autobranchia</taxon>
        <taxon>Pteriomorphia</taxon>
        <taxon>Ostreida</taxon>
        <taxon>Ostreoidea</taxon>
        <taxon>Ostreidae</taxon>
        <taxon>Magallana</taxon>
    </lineage>
</organism>
<sequence>MNDSITGGLGDNSRSSEGFTLQLYFIETTFEIAFTCVTFTIAFFGFVGNLVTVGEIVRDPKYHTPTFAAIGLLALADFLSVTFFSLINGFVSLWIKILFWITKRKKAKVKLSSLSGCVTDNREKPDVVKHVENTGNQNWGMLTKIITIRIWTDGF</sequence>
<name>A0A8W8LJ44_MAGGI</name>
<keyword evidence="1" id="KW-0472">Membrane</keyword>
<feature type="transmembrane region" description="Helical" evidence="1">
    <location>
        <begin position="23"/>
        <end position="47"/>
    </location>
</feature>
<keyword evidence="1" id="KW-0812">Transmembrane</keyword>
<keyword evidence="1" id="KW-1133">Transmembrane helix</keyword>
<dbReference type="SUPFAM" id="SSF81321">
    <property type="entry name" value="Family A G protein-coupled receptor-like"/>
    <property type="match status" value="1"/>
</dbReference>
<protein>
    <recommendedName>
        <fullName evidence="4">G-protein coupled receptors family 1 profile domain-containing protein</fullName>
    </recommendedName>
</protein>
<dbReference type="AlphaFoldDB" id="A0A8W8LJ44"/>
<proteinExistence type="predicted"/>
<evidence type="ECO:0000256" key="1">
    <source>
        <dbReference type="SAM" id="Phobius"/>
    </source>
</evidence>
<evidence type="ECO:0000313" key="3">
    <source>
        <dbReference type="Proteomes" id="UP000005408"/>
    </source>
</evidence>
<dbReference type="Proteomes" id="UP000005408">
    <property type="component" value="Unassembled WGS sequence"/>
</dbReference>
<feature type="transmembrane region" description="Helical" evidence="1">
    <location>
        <begin position="67"/>
        <end position="100"/>
    </location>
</feature>
<evidence type="ECO:0000313" key="2">
    <source>
        <dbReference type="EnsemblMetazoa" id="G28197.1:cds"/>
    </source>
</evidence>